<dbReference type="PANTHER" id="PTHR13887">
    <property type="entry name" value="GLUTATHIONE S-TRANSFERASE KAPPA"/>
    <property type="match status" value="1"/>
</dbReference>
<keyword evidence="1" id="KW-0732">Signal</keyword>
<reference evidence="3" key="1">
    <citation type="submission" date="2016-11" db="EMBL/GenBank/DDBJ databases">
        <authorList>
            <person name="Varghese N."/>
            <person name="Submissions S."/>
        </authorList>
    </citation>
    <scope>NUCLEOTIDE SEQUENCE [LARGE SCALE GENOMIC DNA]</scope>
    <source>
        <strain evidence="3">DSM 27623</strain>
    </source>
</reference>
<dbReference type="Proteomes" id="UP000185207">
    <property type="component" value="Unassembled WGS sequence"/>
</dbReference>
<protein>
    <submittedName>
        <fullName evidence="2">Predicted dithiol-disulfide isomerase, DsbA family</fullName>
    </submittedName>
</protein>
<dbReference type="Gene3D" id="3.40.30.10">
    <property type="entry name" value="Glutaredoxin"/>
    <property type="match status" value="1"/>
</dbReference>
<dbReference type="GO" id="GO:0016853">
    <property type="term" value="F:isomerase activity"/>
    <property type="evidence" value="ECO:0007669"/>
    <property type="project" value="UniProtKB-KW"/>
</dbReference>
<feature type="signal peptide" evidence="1">
    <location>
        <begin position="1"/>
        <end position="21"/>
    </location>
</feature>
<dbReference type="SUPFAM" id="SSF52833">
    <property type="entry name" value="Thioredoxin-like"/>
    <property type="match status" value="1"/>
</dbReference>
<dbReference type="EMBL" id="FSRK01000001">
    <property type="protein sequence ID" value="SIO05593.1"/>
    <property type="molecule type" value="Genomic_DNA"/>
</dbReference>
<keyword evidence="3" id="KW-1185">Reference proteome</keyword>
<organism evidence="2 3">
    <name type="scientific">Epilithonimonas zeae</name>
    <dbReference type="NCBI Taxonomy" id="1416779"/>
    <lineage>
        <taxon>Bacteria</taxon>
        <taxon>Pseudomonadati</taxon>
        <taxon>Bacteroidota</taxon>
        <taxon>Flavobacteriia</taxon>
        <taxon>Flavobacteriales</taxon>
        <taxon>Weeksellaceae</taxon>
        <taxon>Chryseobacterium group</taxon>
        <taxon>Epilithonimonas</taxon>
    </lineage>
</organism>
<evidence type="ECO:0000256" key="1">
    <source>
        <dbReference type="SAM" id="SignalP"/>
    </source>
</evidence>
<evidence type="ECO:0000313" key="3">
    <source>
        <dbReference type="Proteomes" id="UP000185207"/>
    </source>
</evidence>
<dbReference type="InterPro" id="IPR036249">
    <property type="entry name" value="Thioredoxin-like_sf"/>
</dbReference>
<dbReference type="PANTHER" id="PTHR13887:SF47">
    <property type="entry name" value="CLPXP ADAPTER PROTEIN SPXH"/>
    <property type="match status" value="1"/>
</dbReference>
<gene>
    <name evidence="2" type="ORF">SAMN05444409_1786</name>
</gene>
<proteinExistence type="predicted"/>
<dbReference type="STRING" id="1416779.SAMN05444409_1786"/>
<dbReference type="CDD" id="cd03025">
    <property type="entry name" value="DsbA_FrnE_like"/>
    <property type="match status" value="1"/>
</dbReference>
<dbReference type="Pfam" id="PF13743">
    <property type="entry name" value="Thioredoxin_5"/>
    <property type="match status" value="1"/>
</dbReference>
<feature type="chain" id="PRO_5012545871" evidence="1">
    <location>
        <begin position="22"/>
        <end position="334"/>
    </location>
</feature>
<name>A0A1N6GDI4_9FLAO</name>
<accession>A0A1N6GDI4</accession>
<evidence type="ECO:0000313" key="2">
    <source>
        <dbReference type="EMBL" id="SIO05593.1"/>
    </source>
</evidence>
<dbReference type="Gene3D" id="1.10.472.60">
    <property type="entry name" value="putative protein disulfide isomerase domain"/>
    <property type="match status" value="1"/>
</dbReference>
<keyword evidence="2" id="KW-0413">Isomerase</keyword>
<sequence length="334" mass="38037">MRFYKNLLVFSLGMMSFSGNGQTPKNSKTMNEQTKNNPLLCDAETGVCGLPEVGNNDNISIETKEKSVKVIYFTDPICSSCWGIEPQLRKMKLEYGKEIDVEYHMGGLLPDWSYNSGGISKPSDVAHHWDEVSGYYDMPIDGDVWLEDPLDSSYPPSIAFKAAQLQSNEKAILFMRELREFVFLKKKNIARWENIALAAKKVNLDVNQLKSDYEGKAKTLFENDLKLARELGVRGFPTLFFVNPRGETQTVYGTKPYPFYETAILTVNPKATKAEFAKDWESLFKKYNSLTAKEFAELSGKNRKESERILDELSSQKKLEKFTTKNGSMWTLIN</sequence>
<dbReference type="AlphaFoldDB" id="A0A1N6GDI4"/>